<evidence type="ECO:0000313" key="2">
    <source>
        <dbReference type="Proteomes" id="UP000234345"/>
    </source>
</evidence>
<comment type="caution">
    <text evidence="1">The sequence shown here is derived from an EMBL/GenBank/DDBJ whole genome shotgun (WGS) entry which is preliminary data.</text>
</comment>
<dbReference type="Proteomes" id="UP000234345">
    <property type="component" value="Unassembled WGS sequence"/>
</dbReference>
<dbReference type="AlphaFoldDB" id="A0A7Z7J0S3"/>
<protein>
    <submittedName>
        <fullName evidence="1">Uncharacterized protein</fullName>
    </submittedName>
</protein>
<organism evidence="1 2">
    <name type="scientific">Xanthomonas campestris pv. phaseoli</name>
    <dbReference type="NCBI Taxonomy" id="317013"/>
    <lineage>
        <taxon>Bacteria</taxon>
        <taxon>Pseudomonadati</taxon>
        <taxon>Pseudomonadota</taxon>
        <taxon>Gammaproteobacteria</taxon>
        <taxon>Lysobacterales</taxon>
        <taxon>Lysobacteraceae</taxon>
        <taxon>Xanthomonas</taxon>
    </lineage>
</organism>
<dbReference type="EMBL" id="OCZC01000056">
    <property type="protein sequence ID" value="SOO23723.1"/>
    <property type="molecule type" value="Genomic_DNA"/>
</dbReference>
<gene>
    <name evidence="1" type="ORF">XFF6991_30043</name>
</gene>
<name>A0A7Z7J0S3_XANCH</name>
<proteinExistence type="predicted"/>
<reference evidence="1 2" key="1">
    <citation type="submission" date="2017-10" db="EMBL/GenBank/DDBJ databases">
        <authorList>
            <person name="Regsiter A."/>
            <person name="William W."/>
        </authorList>
    </citation>
    <scope>NUCLEOTIDE SEQUENCE [LARGE SCALE GENOMIC DNA]</scope>
    <source>
        <strain evidence="1 2">CFBP6991</strain>
    </source>
</reference>
<sequence>MSAPVSINHNDINLANFKACR</sequence>
<accession>A0A7Z7J0S3</accession>
<evidence type="ECO:0000313" key="1">
    <source>
        <dbReference type="EMBL" id="SOO23723.1"/>
    </source>
</evidence>